<accession>A0A922IIB3</accession>
<keyword evidence="2" id="KW-1185">Reference proteome</keyword>
<dbReference type="AlphaFoldDB" id="A0A922IIB3"/>
<evidence type="ECO:0000313" key="1">
    <source>
        <dbReference type="EMBL" id="KAH9579682.1"/>
    </source>
</evidence>
<evidence type="ECO:0000313" key="2">
    <source>
        <dbReference type="Proteomes" id="UP000471633"/>
    </source>
</evidence>
<gene>
    <name evidence="1" type="ORF">MS3_00000800</name>
</gene>
<reference evidence="1" key="2">
    <citation type="journal article" date="2019" name="Gigascience">
        <title>High-quality Schistosoma haematobium genome achieved by single-molecule and long-range sequencing.</title>
        <authorList>
            <person name="Stroehlein A.J."/>
            <person name="Korhonen P.K."/>
            <person name="Chong T.M."/>
            <person name="Lim Y.L."/>
            <person name="Chan K.G."/>
            <person name="Webster B."/>
            <person name="Rollinson D."/>
            <person name="Brindley P.J."/>
            <person name="Gasser R.B."/>
            <person name="Young N.D."/>
        </authorList>
    </citation>
    <scope>NUCLEOTIDE SEQUENCE</scope>
</reference>
<comment type="caution">
    <text evidence="1">The sequence shown here is derived from an EMBL/GenBank/DDBJ whole genome shotgun (WGS) entry which is preliminary data.</text>
</comment>
<reference evidence="1" key="3">
    <citation type="submission" date="2021-06" db="EMBL/GenBank/DDBJ databases">
        <title>Chromosome-level genome assembly for S. haematobium.</title>
        <authorList>
            <person name="Stroehlein A.J."/>
        </authorList>
    </citation>
    <scope>NUCLEOTIDE SEQUENCE</scope>
</reference>
<proteinExistence type="predicted"/>
<dbReference type="CTD" id="75576520"/>
<reference evidence="1" key="1">
    <citation type="journal article" date="2012" name="Nat. Genet.">
        <title>Whole-genome sequence of Schistosoma haematobium.</title>
        <authorList>
            <person name="Young N.D."/>
            <person name="Jex A.R."/>
            <person name="Li B."/>
            <person name="Liu S."/>
            <person name="Yang L."/>
            <person name="Xiong Z."/>
            <person name="Li Y."/>
            <person name="Cantacessi C."/>
            <person name="Hall R.S."/>
            <person name="Xu X."/>
            <person name="Chen F."/>
            <person name="Wu X."/>
            <person name="Zerlotini A."/>
            <person name="Oliveira G."/>
            <person name="Hofmann A."/>
            <person name="Zhang G."/>
            <person name="Fang X."/>
            <person name="Kang Y."/>
            <person name="Campbell B.E."/>
            <person name="Loukas A."/>
            <person name="Ranganathan S."/>
            <person name="Rollinson D."/>
            <person name="Rinaldi G."/>
            <person name="Brindley P.J."/>
            <person name="Yang H."/>
            <person name="Wang J."/>
            <person name="Wang J."/>
            <person name="Gasser R.B."/>
        </authorList>
    </citation>
    <scope>NUCLEOTIDE SEQUENCE</scope>
</reference>
<reference evidence="1" key="4">
    <citation type="journal article" date="2022" name="PLoS Pathog.">
        <title>Chromosome-level genome of Schistosoma haematobium underpins genome-wide explorations of molecular variation.</title>
        <authorList>
            <person name="Stroehlein A.J."/>
            <person name="Korhonen P.K."/>
            <person name="Lee V.V."/>
            <person name="Ralph S.A."/>
            <person name="Mentink-Kane M."/>
            <person name="You H."/>
            <person name="McManus D.P."/>
            <person name="Tchuente L.T."/>
            <person name="Stothard J.R."/>
            <person name="Kaur P."/>
            <person name="Dudchenko O."/>
            <person name="Aiden E.L."/>
            <person name="Yang B."/>
            <person name="Yang H."/>
            <person name="Emery A.M."/>
            <person name="Webster B.L."/>
            <person name="Brindley P.J."/>
            <person name="Rollinson D."/>
            <person name="Chang B.C.H."/>
            <person name="Gasser R.B."/>
            <person name="Young N.D."/>
        </authorList>
    </citation>
    <scope>NUCLEOTIDE SEQUENCE</scope>
</reference>
<protein>
    <submittedName>
        <fullName evidence="1">Uncharacterized protein</fullName>
    </submittedName>
</protein>
<name>A0A922IIB3_SCHHA</name>
<dbReference type="EMBL" id="AMPZ03000008">
    <property type="protein sequence ID" value="KAH9579682.1"/>
    <property type="molecule type" value="Genomic_DNA"/>
</dbReference>
<organism evidence="1 2">
    <name type="scientific">Schistosoma haematobium</name>
    <name type="common">Blood fluke</name>
    <dbReference type="NCBI Taxonomy" id="6185"/>
    <lineage>
        <taxon>Eukaryota</taxon>
        <taxon>Metazoa</taxon>
        <taxon>Spiralia</taxon>
        <taxon>Lophotrochozoa</taxon>
        <taxon>Platyhelminthes</taxon>
        <taxon>Trematoda</taxon>
        <taxon>Digenea</taxon>
        <taxon>Strigeidida</taxon>
        <taxon>Schistosomatoidea</taxon>
        <taxon>Schistosomatidae</taxon>
        <taxon>Schistosoma</taxon>
    </lineage>
</organism>
<dbReference type="KEGG" id="shx:MS3_00000800"/>
<dbReference type="GeneID" id="75576520"/>
<sequence length="197" mass="22701">MYMQKSKRDFDIGGKTFSSHLREFHLSDFSDRELWVVSLNNMASKSRCKSSSTNLHISKRKHAPLKNINPFKSYERKCGPETSYRKSARQNHTEMPEIANFVNTLFTITFEQLNRFRSFTLCGISLANIFLITYNTLSDVLVKCKMYQWNRLTSKPTLRMSSEQTCQSIHAGAFSVSMVNLQCDMRRSAGSKRSSPV</sequence>
<dbReference type="Proteomes" id="UP000471633">
    <property type="component" value="Unassembled WGS sequence"/>
</dbReference>
<dbReference type="RefSeq" id="XP_051064595.1">
    <property type="nucleotide sequence ID" value="XM_051208427.1"/>
</dbReference>